<feature type="region of interest" description="Disordered" evidence="1">
    <location>
        <begin position="18"/>
        <end position="49"/>
    </location>
</feature>
<evidence type="ECO:0000313" key="2">
    <source>
        <dbReference type="EMBL" id="EMS48929.1"/>
    </source>
</evidence>
<name>M7ZLG0_TRIUA</name>
<reference evidence="2" key="1">
    <citation type="journal article" date="2013" name="Nature">
        <title>Draft genome of the wheat A-genome progenitor Triticum urartu.</title>
        <authorList>
            <person name="Ling H.Q."/>
            <person name="Zhao S."/>
            <person name="Liu D."/>
            <person name="Wang J."/>
            <person name="Sun H."/>
            <person name="Zhang C."/>
            <person name="Fan H."/>
            <person name="Li D."/>
            <person name="Dong L."/>
            <person name="Tao Y."/>
            <person name="Gao C."/>
            <person name="Wu H."/>
            <person name="Li Y."/>
            <person name="Cui Y."/>
            <person name="Guo X."/>
            <person name="Zheng S."/>
            <person name="Wang B."/>
            <person name="Yu K."/>
            <person name="Liang Q."/>
            <person name="Yang W."/>
            <person name="Lou X."/>
            <person name="Chen J."/>
            <person name="Feng M."/>
            <person name="Jian J."/>
            <person name="Zhang X."/>
            <person name="Luo G."/>
            <person name="Jiang Y."/>
            <person name="Liu J."/>
            <person name="Wang Z."/>
            <person name="Sha Y."/>
            <person name="Zhang B."/>
            <person name="Wu H."/>
            <person name="Tang D."/>
            <person name="Shen Q."/>
            <person name="Xue P."/>
            <person name="Zou S."/>
            <person name="Wang X."/>
            <person name="Liu X."/>
            <person name="Wang F."/>
            <person name="Yang Y."/>
            <person name="An X."/>
            <person name="Dong Z."/>
            <person name="Zhang K."/>
            <person name="Zhang X."/>
            <person name="Luo M.C."/>
            <person name="Dvorak J."/>
            <person name="Tong Y."/>
            <person name="Wang J."/>
            <person name="Yang H."/>
            <person name="Li Z."/>
            <person name="Wang D."/>
            <person name="Zhang A."/>
            <person name="Wang J."/>
        </authorList>
    </citation>
    <scope>NUCLEOTIDE SEQUENCE</scope>
</reference>
<feature type="compositionally biased region" description="Polar residues" evidence="1">
    <location>
        <begin position="18"/>
        <end position="35"/>
    </location>
</feature>
<dbReference type="AlphaFoldDB" id="M7ZLG0"/>
<accession>M7ZLG0</accession>
<evidence type="ECO:0000256" key="1">
    <source>
        <dbReference type="SAM" id="MobiDB-lite"/>
    </source>
</evidence>
<sequence length="85" mass="8716">MEPLRYPVPVRIVPQQEAATATNSGDGQICVQQETGAGGGGISPRTSELSSGMGACGCSFPRENSMSNPNIGIGEDNSYICGRPG</sequence>
<organism evidence="2">
    <name type="scientific">Triticum urartu</name>
    <name type="common">Red wild einkorn</name>
    <name type="synonym">Crithodium urartu</name>
    <dbReference type="NCBI Taxonomy" id="4572"/>
    <lineage>
        <taxon>Eukaryota</taxon>
        <taxon>Viridiplantae</taxon>
        <taxon>Streptophyta</taxon>
        <taxon>Embryophyta</taxon>
        <taxon>Tracheophyta</taxon>
        <taxon>Spermatophyta</taxon>
        <taxon>Magnoliopsida</taxon>
        <taxon>Liliopsida</taxon>
        <taxon>Poales</taxon>
        <taxon>Poaceae</taxon>
        <taxon>BOP clade</taxon>
        <taxon>Pooideae</taxon>
        <taxon>Triticodae</taxon>
        <taxon>Triticeae</taxon>
        <taxon>Triticinae</taxon>
        <taxon>Triticum</taxon>
    </lineage>
</organism>
<gene>
    <name evidence="2" type="ORF">TRIUR3_31097</name>
</gene>
<dbReference type="EMBL" id="KD248621">
    <property type="protein sequence ID" value="EMS48929.1"/>
    <property type="molecule type" value="Genomic_DNA"/>
</dbReference>
<proteinExistence type="predicted"/>
<protein>
    <submittedName>
        <fullName evidence="2">Uncharacterized protein</fullName>
    </submittedName>
</protein>